<dbReference type="VEuPathDB" id="TrichDB:TVAGG3_0265480"/>
<protein>
    <recommendedName>
        <fullName evidence="3">E2F/DP family winged-helix DNA-binding domain-containing protein</fullName>
    </recommendedName>
</protein>
<reference evidence="4" key="1">
    <citation type="submission" date="2006-10" db="EMBL/GenBank/DDBJ databases">
        <authorList>
            <person name="Amadeo P."/>
            <person name="Zhao Q."/>
            <person name="Wortman J."/>
            <person name="Fraser-Liggett C."/>
            <person name="Carlton J."/>
        </authorList>
    </citation>
    <scope>NUCLEOTIDE SEQUENCE</scope>
    <source>
        <strain evidence="4">G3</strain>
    </source>
</reference>
<keyword evidence="1" id="KW-0238">DNA-binding</keyword>
<proteinExistence type="inferred from homology"/>
<comment type="similarity">
    <text evidence="1">Belongs to the E2F/DP family.</text>
</comment>
<feature type="region of interest" description="Disordered" evidence="2">
    <location>
        <begin position="225"/>
        <end position="250"/>
    </location>
</feature>
<dbReference type="SMART" id="SM01372">
    <property type="entry name" value="E2F_TDP"/>
    <property type="match status" value="1"/>
</dbReference>
<dbReference type="InterPro" id="IPR036390">
    <property type="entry name" value="WH_DNA-bd_sf"/>
</dbReference>
<evidence type="ECO:0000259" key="3">
    <source>
        <dbReference type="SMART" id="SM01372"/>
    </source>
</evidence>
<gene>
    <name evidence="4" type="ORF">TVAG_475530</name>
</gene>
<dbReference type="eggNOG" id="KOG2829">
    <property type="taxonomic scope" value="Eukaryota"/>
</dbReference>
<dbReference type="Pfam" id="PF02319">
    <property type="entry name" value="WHD_E2F_TDP"/>
    <property type="match status" value="1"/>
</dbReference>
<dbReference type="PANTHER" id="PTHR12548:SF9">
    <property type="entry name" value="TRANSCRIPTION FACTOR DP"/>
    <property type="match status" value="1"/>
</dbReference>
<dbReference type="VEuPathDB" id="TrichDB:TVAG_077130"/>
<keyword evidence="5" id="KW-1185">Reference proteome</keyword>
<feature type="domain" description="E2F/DP family winged-helix DNA-binding" evidence="3">
    <location>
        <begin position="10"/>
        <end position="85"/>
    </location>
</feature>
<dbReference type="Gene3D" id="1.10.10.10">
    <property type="entry name" value="Winged helix-like DNA-binding domain superfamily/Winged helix DNA-binding domain"/>
    <property type="match status" value="1"/>
</dbReference>
<dbReference type="GO" id="GO:0005667">
    <property type="term" value="C:transcription regulator complex"/>
    <property type="evidence" value="ECO:0007669"/>
    <property type="project" value="InterPro"/>
</dbReference>
<organism evidence="4 5">
    <name type="scientific">Trichomonas vaginalis (strain ATCC PRA-98 / G3)</name>
    <dbReference type="NCBI Taxonomy" id="412133"/>
    <lineage>
        <taxon>Eukaryota</taxon>
        <taxon>Metamonada</taxon>
        <taxon>Parabasalia</taxon>
        <taxon>Trichomonadida</taxon>
        <taxon>Trichomonadidae</taxon>
        <taxon>Trichomonas</taxon>
    </lineage>
</organism>
<evidence type="ECO:0000256" key="2">
    <source>
        <dbReference type="SAM" id="MobiDB-lite"/>
    </source>
</evidence>
<dbReference type="RefSeq" id="XP_001583611.1">
    <property type="nucleotide sequence ID" value="XM_001583561.1"/>
</dbReference>
<dbReference type="InterPro" id="IPR036388">
    <property type="entry name" value="WH-like_DNA-bd_sf"/>
</dbReference>
<keyword evidence="1" id="KW-0539">Nucleus</keyword>
<dbReference type="GO" id="GO:0005634">
    <property type="term" value="C:nucleus"/>
    <property type="evidence" value="ECO:0000318"/>
    <property type="project" value="GO_Central"/>
</dbReference>
<keyword evidence="1" id="KW-0805">Transcription regulation</keyword>
<dbReference type="SUPFAM" id="SSF46785">
    <property type="entry name" value="Winged helix' DNA-binding domain"/>
    <property type="match status" value="1"/>
</dbReference>
<dbReference type="Proteomes" id="UP000001542">
    <property type="component" value="Unassembled WGS sequence"/>
</dbReference>
<dbReference type="EMBL" id="DS113182">
    <property type="protein sequence ID" value="EAY22625.1"/>
    <property type="molecule type" value="Genomic_DNA"/>
</dbReference>
<evidence type="ECO:0000313" key="4">
    <source>
        <dbReference type="EMBL" id="EAY22625.1"/>
    </source>
</evidence>
<dbReference type="FunFam" id="1.10.10.10:FF:000360">
    <property type="entry name" value="Transcription factor Dp-1, a"/>
    <property type="match status" value="1"/>
</dbReference>
<dbReference type="OrthoDB" id="552115at2759"/>
<dbReference type="GO" id="GO:0000981">
    <property type="term" value="F:DNA-binding transcription factor activity, RNA polymerase II-specific"/>
    <property type="evidence" value="ECO:0000318"/>
    <property type="project" value="GO_Central"/>
</dbReference>
<dbReference type="PANTHER" id="PTHR12548">
    <property type="entry name" value="TRANSCRIPTION FACTOR DP"/>
    <property type="match status" value="1"/>
</dbReference>
<dbReference type="AlphaFoldDB" id="A2D9X7"/>
<comment type="subcellular location">
    <subcellularLocation>
        <location evidence="1">Nucleus</location>
    </subcellularLocation>
</comment>
<dbReference type="STRING" id="5722.A2D9X7"/>
<accession>A2D9X7</accession>
<feature type="compositionally biased region" description="Basic residues" evidence="2">
    <location>
        <begin position="241"/>
        <end position="250"/>
    </location>
</feature>
<sequence length="250" mass="28245">MLSDSSGTRSSPASLNNMSAKILNIIRTHQTTTFSEVADQIIKECNGNDEYSNEKTTRRRVYDVLNVFLAAGLITKEAKNIKYVQSSISFNPPQEIPEKEDLSEKCDMLQEAVARKLKAYLLYRALLERNKTKIRPSGSVQLPAIFVEFPNDRGVSELSLDQKTLEISAEQHPSFYSPVDILNSLNLNINSQREFVRRSPSLSKFESLVFPDPIPMQPIPTPPIAMQPQQPKQPIIDVQPIKKRRGKTSM</sequence>
<keyword evidence="1" id="KW-0804">Transcription</keyword>
<dbReference type="KEGG" id="tva:5468207"/>
<dbReference type="GO" id="GO:0051726">
    <property type="term" value="P:regulation of cell cycle"/>
    <property type="evidence" value="ECO:0007669"/>
    <property type="project" value="InterPro"/>
</dbReference>
<dbReference type="InterPro" id="IPR015648">
    <property type="entry name" value="Transcrpt_fac_DP"/>
</dbReference>
<evidence type="ECO:0000313" key="5">
    <source>
        <dbReference type="Proteomes" id="UP000001542"/>
    </source>
</evidence>
<dbReference type="InParanoid" id="A2D9X7"/>
<dbReference type="GO" id="GO:0003677">
    <property type="term" value="F:DNA binding"/>
    <property type="evidence" value="ECO:0007669"/>
    <property type="project" value="UniProtKB-KW"/>
</dbReference>
<dbReference type="InterPro" id="IPR003316">
    <property type="entry name" value="E2F_WHTH_DNA-bd_dom"/>
</dbReference>
<reference evidence="4" key="2">
    <citation type="journal article" date="2007" name="Science">
        <title>Draft genome sequence of the sexually transmitted pathogen Trichomonas vaginalis.</title>
        <authorList>
            <person name="Carlton J.M."/>
            <person name="Hirt R.P."/>
            <person name="Silva J.C."/>
            <person name="Delcher A.L."/>
            <person name="Schatz M."/>
            <person name="Zhao Q."/>
            <person name="Wortman J.R."/>
            <person name="Bidwell S.L."/>
            <person name="Alsmark U.C.M."/>
            <person name="Besteiro S."/>
            <person name="Sicheritz-Ponten T."/>
            <person name="Noel C.J."/>
            <person name="Dacks J.B."/>
            <person name="Foster P.G."/>
            <person name="Simillion C."/>
            <person name="Van de Peer Y."/>
            <person name="Miranda-Saavedra D."/>
            <person name="Barton G.J."/>
            <person name="Westrop G.D."/>
            <person name="Mueller S."/>
            <person name="Dessi D."/>
            <person name="Fiori P.L."/>
            <person name="Ren Q."/>
            <person name="Paulsen I."/>
            <person name="Zhang H."/>
            <person name="Bastida-Corcuera F.D."/>
            <person name="Simoes-Barbosa A."/>
            <person name="Brown M.T."/>
            <person name="Hayes R.D."/>
            <person name="Mukherjee M."/>
            <person name="Okumura C.Y."/>
            <person name="Schneider R."/>
            <person name="Smith A.J."/>
            <person name="Vanacova S."/>
            <person name="Villalvazo M."/>
            <person name="Haas B.J."/>
            <person name="Pertea M."/>
            <person name="Feldblyum T.V."/>
            <person name="Utterback T.R."/>
            <person name="Shu C.L."/>
            <person name="Osoegawa K."/>
            <person name="de Jong P.J."/>
            <person name="Hrdy I."/>
            <person name="Horvathova L."/>
            <person name="Zubacova Z."/>
            <person name="Dolezal P."/>
            <person name="Malik S.B."/>
            <person name="Logsdon J.M. Jr."/>
            <person name="Henze K."/>
            <person name="Gupta A."/>
            <person name="Wang C.C."/>
            <person name="Dunne R.L."/>
            <person name="Upcroft J.A."/>
            <person name="Upcroft P."/>
            <person name="White O."/>
            <person name="Salzberg S.L."/>
            <person name="Tang P."/>
            <person name="Chiu C.-H."/>
            <person name="Lee Y.-S."/>
            <person name="Embley T.M."/>
            <person name="Coombs G.H."/>
            <person name="Mottram J.C."/>
            <person name="Tachezy J."/>
            <person name="Fraser-Liggett C.M."/>
            <person name="Johnson P.J."/>
        </authorList>
    </citation>
    <scope>NUCLEOTIDE SEQUENCE [LARGE SCALE GENOMIC DNA]</scope>
    <source>
        <strain evidence="4">G3</strain>
    </source>
</reference>
<evidence type="ECO:0000256" key="1">
    <source>
        <dbReference type="RuleBase" id="RU003796"/>
    </source>
</evidence>
<dbReference type="GO" id="GO:0006357">
    <property type="term" value="P:regulation of transcription by RNA polymerase II"/>
    <property type="evidence" value="ECO:0000318"/>
    <property type="project" value="GO_Central"/>
</dbReference>
<name>A2D9X7_TRIV3</name>